<dbReference type="SUPFAM" id="SSF55486">
    <property type="entry name" value="Metalloproteases ('zincins'), catalytic domain"/>
    <property type="match status" value="1"/>
</dbReference>
<feature type="binding site" evidence="2">
    <location>
        <position position="334"/>
    </location>
    <ligand>
        <name>Zn(2+)</name>
        <dbReference type="ChEBI" id="CHEBI:29105"/>
        <note>catalytic</note>
    </ligand>
</feature>
<feature type="active site" description="Proton donor" evidence="1">
    <location>
        <position position="386"/>
    </location>
</feature>
<dbReference type="Gene3D" id="1.10.390.10">
    <property type="entry name" value="Neutral Protease Domain 2"/>
    <property type="match status" value="1"/>
</dbReference>
<dbReference type="Pfam" id="PF01433">
    <property type="entry name" value="Peptidase_M1"/>
    <property type="match status" value="1"/>
</dbReference>
<dbReference type="PANTHER" id="PTHR45726:SF3">
    <property type="entry name" value="LEUKOTRIENE A-4 HYDROLASE"/>
    <property type="match status" value="1"/>
</dbReference>
<evidence type="ECO:0000256" key="1">
    <source>
        <dbReference type="PIRSR" id="PIRSR634015-1"/>
    </source>
</evidence>
<accession>A0A2Z4MS93</accession>
<evidence type="ECO:0000313" key="4">
    <source>
        <dbReference type="EMBL" id="AWX59201.1"/>
    </source>
</evidence>
<dbReference type="GO" id="GO:0008237">
    <property type="term" value="F:metallopeptidase activity"/>
    <property type="evidence" value="ECO:0007669"/>
    <property type="project" value="InterPro"/>
</dbReference>
<feature type="domain" description="Peptidase M1 membrane alanine aminopeptidase" evidence="3">
    <location>
        <begin position="254"/>
        <end position="375"/>
    </location>
</feature>
<feature type="binding site" evidence="2">
    <location>
        <position position="311"/>
    </location>
    <ligand>
        <name>Zn(2+)</name>
        <dbReference type="ChEBI" id="CHEBI:29105"/>
        <note>catalytic</note>
    </ligand>
</feature>
<comment type="cofactor">
    <cofactor evidence="2">
        <name>Zn(2+)</name>
        <dbReference type="ChEBI" id="CHEBI:29105"/>
    </cofactor>
    <text evidence="2">Binds 1 zinc ion per subunit.</text>
</comment>
<dbReference type="PANTHER" id="PTHR45726">
    <property type="entry name" value="LEUKOTRIENE A-4 HYDROLASE"/>
    <property type="match status" value="1"/>
</dbReference>
<reference evidence="4 5" key="1">
    <citation type="journal article" date="2015" name="Genome Announc.">
        <title>Draft Genome Sequence of Brevibacillus brevis DZQ7, a Plant Growth-Promoting Rhizobacterium with Broad-Spectrum Antimicrobial Activity.</title>
        <authorList>
            <person name="Hou Q."/>
            <person name="Wang C."/>
            <person name="Hou X."/>
            <person name="Xia Z."/>
            <person name="Ye J."/>
            <person name="Liu K."/>
            <person name="Liu H."/>
            <person name="Wang J."/>
            <person name="Guo H."/>
            <person name="Yu X."/>
            <person name="Yang Y."/>
            <person name="Du B."/>
            <person name="Ding Y."/>
        </authorList>
    </citation>
    <scope>NUCLEOTIDE SEQUENCE [LARGE SCALE GENOMIC DNA]</scope>
    <source>
        <strain evidence="4 5">DZQ7</strain>
    </source>
</reference>
<dbReference type="InterPro" id="IPR034015">
    <property type="entry name" value="M1_LTA4H"/>
</dbReference>
<proteinExistence type="predicted"/>
<dbReference type="GO" id="GO:0008270">
    <property type="term" value="F:zinc ion binding"/>
    <property type="evidence" value="ECO:0007669"/>
    <property type="project" value="InterPro"/>
</dbReference>
<sequence>MPERVGAQSPSVGKIEDFTAKPVADGSKGTYDLKFEMSPEGMFTAEAKITVENRSKDEWDQLVFYFLPNAFTKENKPPFFEDAAEVKIRDVKLDDVKAKYQLTGDTLAIPLAEKLAPHETRDVTVTYEFTVPRKGLRFDRTENGFHLAQAYPMLASYQGKDGWNKKPYSLRGESYHTSHADFSISYRLPQGYTVISSSDQDKASNSQSGKIKVKNTKEVFIAVVKGMQSKSKKVKGVELRVWGKDADKEAMTAALQAAEKSFEQFTDKLGPYPHKQLDILLDETASMEYPGVVTVGHTGSVDPDLSHTVVHEITHQWFYGVVSNDPFHHAWLDEGITELATTLYFYDVEKKGDASFYFAEQADATKSVSNLPLDAFDKGPITGPVYGQPVKELWKLITTYGDEADGWEFLHDYYQTYAYKQVDTPEFIRFATAYFPVNEQYFAKWLRL</sequence>
<dbReference type="AlphaFoldDB" id="A0A2Z4MS93"/>
<evidence type="ECO:0000256" key="2">
    <source>
        <dbReference type="PIRSR" id="PIRSR634015-3"/>
    </source>
</evidence>
<keyword evidence="2" id="KW-0479">Metal-binding</keyword>
<evidence type="ECO:0000313" key="5">
    <source>
        <dbReference type="Proteomes" id="UP000036061"/>
    </source>
</evidence>
<gene>
    <name evidence="4" type="ORF">AB432_011210</name>
</gene>
<feature type="binding site" evidence="2">
    <location>
        <position position="315"/>
    </location>
    <ligand>
        <name>Zn(2+)</name>
        <dbReference type="ChEBI" id="CHEBI:29105"/>
        <note>catalytic</note>
    </ligand>
</feature>
<dbReference type="CDD" id="cd09604">
    <property type="entry name" value="M1_APN_like"/>
    <property type="match status" value="1"/>
</dbReference>
<organism evidence="4 5">
    <name type="scientific">Brevibacillus brevis</name>
    <name type="common">Bacillus brevis</name>
    <dbReference type="NCBI Taxonomy" id="1393"/>
    <lineage>
        <taxon>Bacteria</taxon>
        <taxon>Bacillati</taxon>
        <taxon>Bacillota</taxon>
        <taxon>Bacilli</taxon>
        <taxon>Bacillales</taxon>
        <taxon>Paenibacillaceae</taxon>
        <taxon>Brevibacillus</taxon>
    </lineage>
</organism>
<protein>
    <submittedName>
        <fullName evidence="4">M1 family peptidase</fullName>
    </submittedName>
</protein>
<feature type="active site" description="Proton acceptor" evidence="1">
    <location>
        <position position="312"/>
    </location>
</feature>
<evidence type="ECO:0000259" key="3">
    <source>
        <dbReference type="Pfam" id="PF01433"/>
    </source>
</evidence>
<dbReference type="InterPro" id="IPR014782">
    <property type="entry name" value="Peptidase_M1_dom"/>
</dbReference>
<dbReference type="Proteomes" id="UP000036061">
    <property type="component" value="Chromosome"/>
</dbReference>
<keyword evidence="2" id="KW-0862">Zinc</keyword>
<dbReference type="EMBL" id="CP030117">
    <property type="protein sequence ID" value="AWX59201.1"/>
    <property type="molecule type" value="Genomic_DNA"/>
</dbReference>
<name>A0A2Z4MS93_BREBE</name>
<dbReference type="InterPro" id="IPR027268">
    <property type="entry name" value="Peptidase_M4/M1_CTD_sf"/>
</dbReference>